<reference evidence="7" key="1">
    <citation type="submission" date="2023-03" db="EMBL/GenBank/DDBJ databases">
        <title>Massive genome expansion in bonnet fungi (Mycena s.s.) driven by repeated elements and novel gene families across ecological guilds.</title>
        <authorList>
            <consortium name="Lawrence Berkeley National Laboratory"/>
            <person name="Harder C.B."/>
            <person name="Miyauchi S."/>
            <person name="Viragh M."/>
            <person name="Kuo A."/>
            <person name="Thoen E."/>
            <person name="Andreopoulos B."/>
            <person name="Lu D."/>
            <person name="Skrede I."/>
            <person name="Drula E."/>
            <person name="Henrissat B."/>
            <person name="Morin E."/>
            <person name="Kohler A."/>
            <person name="Barry K."/>
            <person name="LaButti K."/>
            <person name="Morin E."/>
            <person name="Salamov A."/>
            <person name="Lipzen A."/>
            <person name="Mereny Z."/>
            <person name="Hegedus B."/>
            <person name="Baldrian P."/>
            <person name="Stursova M."/>
            <person name="Weitz H."/>
            <person name="Taylor A."/>
            <person name="Grigoriev I.V."/>
            <person name="Nagy L.G."/>
            <person name="Martin F."/>
            <person name="Kauserud H."/>
        </authorList>
    </citation>
    <scope>NUCLEOTIDE SEQUENCE</scope>
    <source>
        <strain evidence="7">CBHHK182m</strain>
    </source>
</reference>
<accession>A0AAD7JCF8</accession>
<sequence>MISTPNTPPRELEPQPSGKASRKTSCLECHRLKLKCDKKFPCSSCTRRGCASICPTGTLRSTGRGKRSVMNNVPELTTVISEMGERIRQLEHAVASTQGGSSSKHPILSAMPPRLPAEAHNADALGAFSVNEDGNAVYFGPTAGTEALFSIEGAKVAKPDVGIHPLSDIRESFPFSADRSSNWDLDHALGHLFAQLPLEARAWSLCETYYRNGCWTGMPINQSETAELLDLVYSGGDEHQAPVTAQQMAVLHLVFALGSLVDLDLPPYNSEANVFFDLACAAMSIKSLFESPTVVTVQALTLVASYYAHGGERFSMDAAWSTISLASSISQSLGLHRESFGSKLPPKVASRCRALFWETYSIETIYGLSVGRPTGTFLSDISCPYPPDDPDDTEPFVKIFAGYRHARWRYTKDVTAPIMEVFLKTTKPSYETVLDMDQMVRKFMLSSPFETFPTLEDEPPFAFIQRHLIPLFSKIMLLYIHNNSFVEAMRGGNPFSGAYSASFLACYRSASEIIKADIRNFTTHPLLFTRWWAIWKSLFSSAVIVGSVATRYPSSKVAPHAIVELFTAVDLIEKGAVSSGRARSGLAMLQRLRDKAIGVYSQFSGHNITPPPTADKTAESELEIFAGYTRVVAKKVLQHGIHRAETPPQTESRFSSPPLRWNDGLDDIQRAFDPSIVQYFNDAAPFANVPPLAEPQASAFDAGLFFTFPPSEMVDVYAGLAYEQPPLVQDPILQWSEYSQAV</sequence>
<dbReference type="InterPro" id="IPR017896">
    <property type="entry name" value="4Fe4S_Fe-S-bd"/>
</dbReference>
<dbReference type="InterPro" id="IPR001138">
    <property type="entry name" value="Zn2Cys6_DnaBD"/>
</dbReference>
<evidence type="ECO:0000256" key="3">
    <source>
        <dbReference type="ARBA" id="ARBA00023242"/>
    </source>
</evidence>
<gene>
    <name evidence="7" type="ORF">B0H16DRAFT_1531255</name>
</gene>
<dbReference type="InterPro" id="IPR007219">
    <property type="entry name" value="XnlR_reg_dom"/>
</dbReference>
<dbReference type="GO" id="GO:0005634">
    <property type="term" value="C:nucleus"/>
    <property type="evidence" value="ECO:0007669"/>
    <property type="project" value="UniProtKB-SubCell"/>
</dbReference>
<evidence type="ECO:0000256" key="1">
    <source>
        <dbReference type="ARBA" id="ARBA00004123"/>
    </source>
</evidence>
<dbReference type="GO" id="GO:0006351">
    <property type="term" value="P:DNA-templated transcription"/>
    <property type="evidence" value="ECO:0007669"/>
    <property type="project" value="InterPro"/>
</dbReference>
<dbReference type="CDD" id="cd12148">
    <property type="entry name" value="fungal_TF_MHR"/>
    <property type="match status" value="1"/>
</dbReference>
<dbReference type="SMART" id="SM00906">
    <property type="entry name" value="Fungal_trans"/>
    <property type="match status" value="1"/>
</dbReference>
<evidence type="ECO:0000256" key="4">
    <source>
        <dbReference type="SAM" id="MobiDB-lite"/>
    </source>
</evidence>
<dbReference type="Pfam" id="PF00172">
    <property type="entry name" value="Zn_clus"/>
    <property type="match status" value="1"/>
</dbReference>
<feature type="region of interest" description="Disordered" evidence="4">
    <location>
        <begin position="1"/>
        <end position="21"/>
    </location>
</feature>
<protein>
    <submittedName>
        <fullName evidence="7">Fungal-specific transcription factor domain-containing protein</fullName>
    </submittedName>
</protein>
<evidence type="ECO:0000259" key="6">
    <source>
        <dbReference type="PROSITE" id="PS51379"/>
    </source>
</evidence>
<dbReference type="PANTHER" id="PTHR31001">
    <property type="entry name" value="UNCHARACTERIZED TRANSCRIPTIONAL REGULATORY PROTEIN"/>
    <property type="match status" value="1"/>
</dbReference>
<dbReference type="GO" id="GO:0008270">
    <property type="term" value="F:zinc ion binding"/>
    <property type="evidence" value="ECO:0007669"/>
    <property type="project" value="InterPro"/>
</dbReference>
<evidence type="ECO:0000313" key="8">
    <source>
        <dbReference type="Proteomes" id="UP001215598"/>
    </source>
</evidence>
<dbReference type="Gene3D" id="4.10.240.10">
    <property type="entry name" value="Zn(2)-C6 fungal-type DNA-binding domain"/>
    <property type="match status" value="1"/>
</dbReference>
<evidence type="ECO:0000313" key="7">
    <source>
        <dbReference type="EMBL" id="KAJ7760961.1"/>
    </source>
</evidence>
<keyword evidence="8" id="KW-1185">Reference proteome</keyword>
<dbReference type="AlphaFoldDB" id="A0AAD7JCF8"/>
<keyword evidence="3" id="KW-0539">Nucleus</keyword>
<dbReference type="SUPFAM" id="SSF57701">
    <property type="entry name" value="Zn2/Cys6 DNA-binding domain"/>
    <property type="match status" value="1"/>
</dbReference>
<dbReference type="GO" id="GO:0000981">
    <property type="term" value="F:DNA-binding transcription factor activity, RNA polymerase II-specific"/>
    <property type="evidence" value="ECO:0007669"/>
    <property type="project" value="InterPro"/>
</dbReference>
<organism evidence="7 8">
    <name type="scientific">Mycena metata</name>
    <dbReference type="NCBI Taxonomy" id="1033252"/>
    <lineage>
        <taxon>Eukaryota</taxon>
        <taxon>Fungi</taxon>
        <taxon>Dikarya</taxon>
        <taxon>Basidiomycota</taxon>
        <taxon>Agaricomycotina</taxon>
        <taxon>Agaricomycetes</taxon>
        <taxon>Agaricomycetidae</taxon>
        <taxon>Agaricales</taxon>
        <taxon>Marasmiineae</taxon>
        <taxon>Mycenaceae</taxon>
        <taxon>Mycena</taxon>
    </lineage>
</organism>
<dbReference type="SMART" id="SM00066">
    <property type="entry name" value="GAL4"/>
    <property type="match status" value="1"/>
</dbReference>
<dbReference type="Proteomes" id="UP001215598">
    <property type="component" value="Unassembled WGS sequence"/>
</dbReference>
<dbReference type="EMBL" id="JARKIB010000036">
    <property type="protein sequence ID" value="KAJ7760961.1"/>
    <property type="molecule type" value="Genomic_DNA"/>
</dbReference>
<comment type="subcellular location">
    <subcellularLocation>
        <location evidence="1">Nucleus</location>
    </subcellularLocation>
</comment>
<keyword evidence="2" id="KW-0479">Metal-binding</keyword>
<dbReference type="PANTHER" id="PTHR31001:SF56">
    <property type="entry name" value="ZN(2)-C6 FUNGAL-TYPE DOMAIN-CONTAINING PROTEIN"/>
    <property type="match status" value="1"/>
</dbReference>
<dbReference type="InterPro" id="IPR050613">
    <property type="entry name" value="Sec_Metabolite_Reg"/>
</dbReference>
<dbReference type="InterPro" id="IPR036864">
    <property type="entry name" value="Zn2-C6_fun-type_DNA-bd_sf"/>
</dbReference>
<dbReference type="Pfam" id="PF04082">
    <property type="entry name" value="Fungal_trans"/>
    <property type="match status" value="1"/>
</dbReference>
<name>A0AAD7JCF8_9AGAR</name>
<feature type="domain" description="4Fe-4S ferredoxin-type" evidence="6">
    <location>
        <begin position="32"/>
        <end position="64"/>
    </location>
</feature>
<feature type="domain" description="Zn(2)-C6 fungal-type" evidence="5">
    <location>
        <begin position="25"/>
        <end position="54"/>
    </location>
</feature>
<dbReference type="PROSITE" id="PS00463">
    <property type="entry name" value="ZN2_CY6_FUNGAL_1"/>
    <property type="match status" value="1"/>
</dbReference>
<evidence type="ECO:0000256" key="2">
    <source>
        <dbReference type="ARBA" id="ARBA00022723"/>
    </source>
</evidence>
<dbReference type="CDD" id="cd00067">
    <property type="entry name" value="GAL4"/>
    <property type="match status" value="1"/>
</dbReference>
<proteinExistence type="predicted"/>
<comment type="caution">
    <text evidence="7">The sequence shown here is derived from an EMBL/GenBank/DDBJ whole genome shotgun (WGS) entry which is preliminary data.</text>
</comment>
<dbReference type="GO" id="GO:0003677">
    <property type="term" value="F:DNA binding"/>
    <property type="evidence" value="ECO:0007669"/>
    <property type="project" value="InterPro"/>
</dbReference>
<dbReference type="PROSITE" id="PS51379">
    <property type="entry name" value="4FE4S_FER_2"/>
    <property type="match status" value="1"/>
</dbReference>
<dbReference type="PROSITE" id="PS50048">
    <property type="entry name" value="ZN2_CY6_FUNGAL_2"/>
    <property type="match status" value="1"/>
</dbReference>
<evidence type="ECO:0000259" key="5">
    <source>
        <dbReference type="PROSITE" id="PS50048"/>
    </source>
</evidence>